<dbReference type="PROSITE" id="PS50142">
    <property type="entry name" value="RNASE_3_2"/>
    <property type="match status" value="1"/>
</dbReference>
<keyword evidence="3" id="KW-0809">Transit peptide</keyword>
<dbReference type="SUPFAM" id="SSF69065">
    <property type="entry name" value="RNase III domain-like"/>
    <property type="match status" value="1"/>
</dbReference>
<dbReference type="InterPro" id="IPR000999">
    <property type="entry name" value="RNase_III_dom"/>
</dbReference>
<dbReference type="Pfam" id="PF22935">
    <property type="entry name" value="RM44_endonuclase"/>
    <property type="match status" value="1"/>
</dbReference>
<evidence type="ECO:0000256" key="6">
    <source>
        <dbReference type="ARBA" id="ARBA00023274"/>
    </source>
</evidence>
<dbReference type="CDD" id="cd19874">
    <property type="entry name" value="DSRM_MRPL44"/>
    <property type="match status" value="1"/>
</dbReference>
<evidence type="ECO:0000256" key="4">
    <source>
        <dbReference type="ARBA" id="ARBA00022980"/>
    </source>
</evidence>
<evidence type="ECO:0000256" key="8">
    <source>
        <dbReference type="ARBA" id="ARBA00035187"/>
    </source>
</evidence>
<dbReference type="AlphaFoldDB" id="A0AAE1G7A6"/>
<comment type="subcellular location">
    <subcellularLocation>
        <location evidence="1">Mitochondrion</location>
    </subcellularLocation>
</comment>
<accession>A0AAE1G7A6</accession>
<evidence type="ECO:0000256" key="1">
    <source>
        <dbReference type="ARBA" id="ARBA00004173"/>
    </source>
</evidence>
<keyword evidence="6" id="KW-0687">Ribonucleoprotein</keyword>
<comment type="caution">
    <text evidence="10">The sequence shown here is derived from an EMBL/GenBank/DDBJ whole genome shotgun (WGS) entry which is preliminary data.</text>
</comment>
<comment type="similarity">
    <text evidence="7">Belongs to the ribonuclease III family. Mitochondrion-specific ribosomal protein mL44 subfamily.</text>
</comment>
<organism evidence="10 11">
    <name type="scientific">Petrolisthes cinctipes</name>
    <name type="common">Flat porcelain crab</name>
    <dbReference type="NCBI Taxonomy" id="88211"/>
    <lineage>
        <taxon>Eukaryota</taxon>
        <taxon>Metazoa</taxon>
        <taxon>Ecdysozoa</taxon>
        <taxon>Arthropoda</taxon>
        <taxon>Crustacea</taxon>
        <taxon>Multicrustacea</taxon>
        <taxon>Malacostraca</taxon>
        <taxon>Eumalacostraca</taxon>
        <taxon>Eucarida</taxon>
        <taxon>Decapoda</taxon>
        <taxon>Pleocyemata</taxon>
        <taxon>Anomura</taxon>
        <taxon>Galatheoidea</taxon>
        <taxon>Porcellanidae</taxon>
        <taxon>Petrolisthes</taxon>
    </lineage>
</organism>
<dbReference type="FunFam" id="3.30.160.20:FF:000037">
    <property type="entry name" value="39S ribosomal protein L44, mitochondrial"/>
    <property type="match status" value="1"/>
</dbReference>
<dbReference type="GO" id="GO:0070877">
    <property type="term" value="C:microprocessor complex"/>
    <property type="evidence" value="ECO:0007669"/>
    <property type="project" value="TreeGrafter"/>
</dbReference>
<evidence type="ECO:0000256" key="3">
    <source>
        <dbReference type="ARBA" id="ARBA00022946"/>
    </source>
</evidence>
<dbReference type="GO" id="GO:0070125">
    <property type="term" value="P:mitochondrial translational elongation"/>
    <property type="evidence" value="ECO:0007669"/>
    <property type="project" value="TreeGrafter"/>
</dbReference>
<keyword evidence="5" id="KW-0496">Mitochondrion</keyword>
<dbReference type="Proteomes" id="UP001286313">
    <property type="component" value="Unassembled WGS sequence"/>
</dbReference>
<dbReference type="PANTHER" id="PTHR11207:SF5">
    <property type="entry name" value="LARGE RIBOSOMAL SUBUNIT PROTEIN ML44"/>
    <property type="match status" value="1"/>
</dbReference>
<name>A0AAE1G7A6_PETCI</name>
<sequence>MATKLKLGHSLCTSLLTRVARKQLTVRNINTTASVFAIEARWTAPYLRDLAKRKKIMEEKGLFPQDKRSEYIEWNYDAELYAFGKRLQEEFEDEVLRAALTDASYIRQEIQRQQDLGVSSPALMMSSNEELSDGGAKVITDYSSKFLRAALPLFPEEGISAVTEYLSSEVVLAEVGFGIGLRDLILCQEHPPAPSTAARALQAVVGALHASSGLARTQAFVRDFVLAHLSGKDINSIWKVEDPMKVLSGILARSGCGEPEPRIIFQSGKNTIQAVYQVGIYTDKNFIGSGYGETVGEAVEQATHDALRRLFHTTDSTTPLPFGPAAADLTLKESSNLTLQDWSLEKAKNVVSC</sequence>
<dbReference type="GO" id="GO:0004525">
    <property type="term" value="F:ribonuclease III activity"/>
    <property type="evidence" value="ECO:0007669"/>
    <property type="project" value="InterPro"/>
</dbReference>
<dbReference type="Gene3D" id="1.10.1520.10">
    <property type="entry name" value="Ribonuclease III domain"/>
    <property type="match status" value="1"/>
</dbReference>
<keyword evidence="4" id="KW-0689">Ribosomal protein</keyword>
<dbReference type="Pfam" id="PF22892">
    <property type="entry name" value="DSRM_MRPL44"/>
    <property type="match status" value="1"/>
</dbReference>
<dbReference type="GO" id="GO:0005762">
    <property type="term" value="C:mitochondrial large ribosomal subunit"/>
    <property type="evidence" value="ECO:0007669"/>
    <property type="project" value="TreeGrafter"/>
</dbReference>
<dbReference type="GO" id="GO:0006396">
    <property type="term" value="P:RNA processing"/>
    <property type="evidence" value="ECO:0007669"/>
    <property type="project" value="InterPro"/>
</dbReference>
<evidence type="ECO:0000313" key="10">
    <source>
        <dbReference type="EMBL" id="KAK3886336.1"/>
    </source>
</evidence>
<proteinExistence type="inferred from homology"/>
<dbReference type="InterPro" id="IPR055189">
    <property type="entry name" value="RM44_endonuclase"/>
</dbReference>
<evidence type="ECO:0000256" key="2">
    <source>
        <dbReference type="ARBA" id="ARBA00022884"/>
    </source>
</evidence>
<dbReference type="PANTHER" id="PTHR11207">
    <property type="entry name" value="RIBONUCLEASE III"/>
    <property type="match status" value="1"/>
</dbReference>
<dbReference type="InterPro" id="IPR036389">
    <property type="entry name" value="RNase_III_sf"/>
</dbReference>
<gene>
    <name evidence="10" type="ORF">Pcinc_009512</name>
</gene>
<reference evidence="10" key="1">
    <citation type="submission" date="2023-10" db="EMBL/GenBank/DDBJ databases">
        <title>Genome assemblies of two species of porcelain crab, Petrolisthes cinctipes and Petrolisthes manimaculis (Anomura: Porcellanidae).</title>
        <authorList>
            <person name="Angst P."/>
        </authorList>
    </citation>
    <scope>NUCLEOTIDE SEQUENCE</scope>
    <source>
        <strain evidence="10">PB745_01</strain>
        <tissue evidence="10">Gill</tissue>
    </source>
</reference>
<feature type="domain" description="RNase III" evidence="9">
    <location>
        <begin position="83"/>
        <end position="213"/>
    </location>
</feature>
<evidence type="ECO:0000259" key="9">
    <source>
        <dbReference type="PROSITE" id="PS50142"/>
    </source>
</evidence>
<dbReference type="InterPro" id="IPR044444">
    <property type="entry name" value="Ribosomal_mL44_DSRM_metazoa"/>
</dbReference>
<dbReference type="Gene3D" id="3.30.160.20">
    <property type="match status" value="1"/>
</dbReference>
<keyword evidence="2" id="KW-0694">RNA-binding</keyword>
<dbReference type="EMBL" id="JAWQEG010000706">
    <property type="protein sequence ID" value="KAK3886336.1"/>
    <property type="molecule type" value="Genomic_DNA"/>
</dbReference>
<protein>
    <recommendedName>
        <fullName evidence="8">Large ribosomal subunit protein mL44</fullName>
    </recommendedName>
</protein>
<keyword evidence="11" id="KW-1185">Reference proteome</keyword>
<dbReference type="GO" id="GO:0003725">
    <property type="term" value="F:double-stranded RNA binding"/>
    <property type="evidence" value="ECO:0007669"/>
    <property type="project" value="InterPro"/>
</dbReference>
<evidence type="ECO:0000256" key="5">
    <source>
        <dbReference type="ARBA" id="ARBA00023128"/>
    </source>
</evidence>
<evidence type="ECO:0000313" key="11">
    <source>
        <dbReference type="Proteomes" id="UP001286313"/>
    </source>
</evidence>
<evidence type="ECO:0000256" key="7">
    <source>
        <dbReference type="ARBA" id="ARBA00024034"/>
    </source>
</evidence>